<dbReference type="AlphaFoldDB" id="A0AAE3ZWN6"/>
<evidence type="ECO:0000313" key="2">
    <source>
        <dbReference type="Proteomes" id="UP001183629"/>
    </source>
</evidence>
<gene>
    <name evidence="1" type="ORF">J2S44_007643</name>
</gene>
<keyword evidence="2" id="KW-1185">Reference proteome</keyword>
<reference evidence="1 2" key="1">
    <citation type="submission" date="2023-07" db="EMBL/GenBank/DDBJ databases">
        <title>Sequencing the genomes of 1000 actinobacteria strains.</title>
        <authorList>
            <person name="Klenk H.-P."/>
        </authorList>
    </citation>
    <scope>NUCLEOTIDE SEQUENCE [LARGE SCALE GENOMIC DNA]</scope>
    <source>
        <strain evidence="1 2">DSM 44711</strain>
    </source>
</reference>
<accession>A0AAE3ZWN6</accession>
<protein>
    <submittedName>
        <fullName evidence="1">Uncharacterized protein</fullName>
    </submittedName>
</protein>
<evidence type="ECO:0000313" key="1">
    <source>
        <dbReference type="EMBL" id="MDR7327393.1"/>
    </source>
</evidence>
<sequence>MDGEVPPIEFVTDGRIYEPNGRHSDEFIVVFGALISGPAAPEFGASLVVEFSAELARPDGTRILIDDAHVDFPVADEAPGEGPFVLLRGARAGDVPAGTLIVARRFRRQSDS</sequence>
<dbReference type="RefSeq" id="WP_310424678.1">
    <property type="nucleotide sequence ID" value="NZ_JAVDYC010000001.1"/>
</dbReference>
<dbReference type="Proteomes" id="UP001183629">
    <property type="component" value="Unassembled WGS sequence"/>
</dbReference>
<proteinExistence type="predicted"/>
<name>A0AAE3ZWN6_9ACTN</name>
<organism evidence="1 2">
    <name type="scientific">Catenuloplanes niger</name>
    <dbReference type="NCBI Taxonomy" id="587534"/>
    <lineage>
        <taxon>Bacteria</taxon>
        <taxon>Bacillati</taxon>
        <taxon>Actinomycetota</taxon>
        <taxon>Actinomycetes</taxon>
        <taxon>Micromonosporales</taxon>
        <taxon>Micromonosporaceae</taxon>
        <taxon>Catenuloplanes</taxon>
    </lineage>
</organism>
<comment type="caution">
    <text evidence="1">The sequence shown here is derived from an EMBL/GenBank/DDBJ whole genome shotgun (WGS) entry which is preliminary data.</text>
</comment>
<dbReference type="EMBL" id="JAVDYC010000001">
    <property type="protein sequence ID" value="MDR7327393.1"/>
    <property type="molecule type" value="Genomic_DNA"/>
</dbReference>